<evidence type="ECO:0000256" key="2">
    <source>
        <dbReference type="ARBA" id="ARBA00022741"/>
    </source>
</evidence>
<keyword evidence="2 5" id="KW-0547">Nucleotide-binding</keyword>
<dbReference type="EMBL" id="CP002069">
    <property type="protein sequence ID" value="ADI73704.1"/>
    <property type="molecule type" value="Genomic_DNA"/>
</dbReference>
<keyword evidence="3 5" id="KW-0067">ATP-binding</keyword>
<protein>
    <recommendedName>
        <fullName evidence="5">4-phosphopantoate--beta-alanine ligase</fullName>
        <ecNumber evidence="5">6.3.2.36</ecNumber>
    </recommendedName>
    <alternativeName>
        <fullName evidence="5">Phosphopantothenate synthetase</fullName>
        <shortName evidence="5">PPS</shortName>
    </alternativeName>
</protein>
<accession>D7E8N3</accession>
<feature type="binding site" evidence="5">
    <location>
        <position position="17"/>
    </location>
    <ligand>
        <name>ATP</name>
        <dbReference type="ChEBI" id="CHEBI:30616"/>
    </ligand>
</feature>
<feature type="binding site" evidence="5">
    <location>
        <position position="39"/>
    </location>
    <ligand>
        <name>ATP</name>
        <dbReference type="ChEBI" id="CHEBI:30616"/>
    </ligand>
</feature>
<dbReference type="InterPro" id="IPR002855">
    <property type="entry name" value="PPS/PS"/>
</dbReference>
<dbReference type="HAMAP" id="MF_02224">
    <property type="entry name" value="PPS"/>
    <property type="match status" value="1"/>
</dbReference>
<feature type="binding site" evidence="5">
    <location>
        <begin position="179"/>
        <end position="181"/>
    </location>
    <ligand>
        <name>ATP</name>
        <dbReference type="ChEBI" id="CHEBI:30616"/>
    </ligand>
</feature>
<comment type="catalytic activity">
    <reaction evidence="5">
        <text>(R)-4-phosphopantoate + beta-alanine + ATP = (R)-4'-phosphopantothenate + AMP + diphosphate + H(+)</text>
        <dbReference type="Rhea" id="RHEA:27930"/>
        <dbReference type="ChEBI" id="CHEBI:10986"/>
        <dbReference type="ChEBI" id="CHEBI:15378"/>
        <dbReference type="ChEBI" id="CHEBI:30616"/>
        <dbReference type="ChEBI" id="CHEBI:33019"/>
        <dbReference type="ChEBI" id="CHEBI:57966"/>
        <dbReference type="ChEBI" id="CHEBI:61294"/>
        <dbReference type="ChEBI" id="CHEBI:456215"/>
        <dbReference type="EC" id="6.3.2.36"/>
    </reaction>
</comment>
<keyword evidence="7" id="KW-1185">Reference proteome</keyword>
<evidence type="ECO:0000313" key="6">
    <source>
        <dbReference type="EMBL" id="ADI73704.1"/>
    </source>
</evidence>
<dbReference type="GeneID" id="9346430"/>
<dbReference type="KEGG" id="mev:Metev_0804"/>
<evidence type="ECO:0000256" key="3">
    <source>
        <dbReference type="ARBA" id="ARBA00022840"/>
    </source>
</evidence>
<comment type="similarity">
    <text evidence="5">Belongs to the archaeal phosphopantothenate synthetase family.</text>
</comment>
<proteinExistence type="inferred from homology"/>
<dbReference type="PANTHER" id="PTHR40695:SF1">
    <property type="entry name" value="4-PHOSPHOPANTOATE--BETA-ALANINE LIGASE"/>
    <property type="match status" value="1"/>
</dbReference>
<dbReference type="Gene3D" id="3.40.50.12640">
    <property type="entry name" value="Phosphopantoate/pantothenate synthetase"/>
    <property type="match status" value="1"/>
</dbReference>
<dbReference type="Pfam" id="PF02006">
    <property type="entry name" value="PPS_PS"/>
    <property type="match status" value="1"/>
</dbReference>
<gene>
    <name evidence="6" type="ordered locus">Metev_0804</name>
</gene>
<dbReference type="NCBIfam" id="NF041123">
    <property type="entry name" value="phpantohe_syn_Arch"/>
    <property type="match status" value="1"/>
</dbReference>
<evidence type="ECO:0000256" key="1">
    <source>
        <dbReference type="ARBA" id="ARBA00022598"/>
    </source>
</evidence>
<dbReference type="PIRSF" id="PIRSF004853">
    <property type="entry name" value="UCP004853"/>
    <property type="match status" value="1"/>
</dbReference>
<dbReference type="GO" id="GO:0016881">
    <property type="term" value="F:acid-amino acid ligase activity"/>
    <property type="evidence" value="ECO:0007669"/>
    <property type="project" value="UniProtKB-UniRule"/>
</dbReference>
<feature type="binding site" evidence="5">
    <location>
        <begin position="185"/>
        <end position="186"/>
    </location>
    <ligand>
        <name>ATP</name>
        <dbReference type="ChEBI" id="CHEBI:30616"/>
    </ligand>
</feature>
<feature type="binding site" evidence="5">
    <location>
        <begin position="197"/>
        <end position="198"/>
    </location>
    <ligand>
        <name>ATP</name>
        <dbReference type="ChEBI" id="CHEBI:30616"/>
    </ligand>
</feature>
<dbReference type="EC" id="6.3.2.36" evidence="5"/>
<keyword evidence="1 5" id="KW-0436">Ligase</keyword>
<dbReference type="NCBIfam" id="NF010324">
    <property type="entry name" value="PRK13761.1"/>
    <property type="match status" value="1"/>
</dbReference>
<dbReference type="RefSeq" id="WP_013194272.1">
    <property type="nucleotide sequence ID" value="NC_014253.1"/>
</dbReference>
<reference evidence="6 7" key="1">
    <citation type="submission" date="2010-06" db="EMBL/GenBank/DDBJ databases">
        <title>Complete sequence chromosome of Methanohalobium evestigatum Z-7303.</title>
        <authorList>
            <consortium name="US DOE Joint Genome Institute"/>
            <person name="Lucas S."/>
            <person name="Copeland A."/>
            <person name="Lapidus A."/>
            <person name="Cheng J.-F."/>
            <person name="Bruce D."/>
            <person name="Goodwin L."/>
            <person name="Pitluck S."/>
            <person name="Saunders E."/>
            <person name="Detter J.C."/>
            <person name="Han C."/>
            <person name="Tapia R."/>
            <person name="Land M."/>
            <person name="Hauser L."/>
            <person name="Kyrpides N."/>
            <person name="Mikhailova N."/>
            <person name="Sieprawska-Lupa M."/>
            <person name="Whitman W.B."/>
            <person name="Anderson I."/>
            <person name="Woyke T."/>
        </authorList>
    </citation>
    <scope>NUCLEOTIDE SEQUENCE [LARGE SCALE GENOMIC DNA]</scope>
    <source>
        <strain evidence="7">ATCC BAA-1072 / DSM 3721 / NBRC 107634 / OCM 161 / Z-7303</strain>
    </source>
</reference>
<dbReference type="UniPathway" id="UPA00241"/>
<evidence type="ECO:0000313" key="7">
    <source>
        <dbReference type="Proteomes" id="UP000000391"/>
    </source>
</evidence>
<dbReference type="STRING" id="644295.Metev_0804"/>
<dbReference type="PANTHER" id="PTHR40695">
    <property type="entry name" value="4-PHOSPHOPANTOATE--BETA-ALANINE LIGASE"/>
    <property type="match status" value="1"/>
</dbReference>
<dbReference type="HOGENOM" id="CLU_078701_0_0_2"/>
<organism evidence="6 7">
    <name type="scientific">Methanohalobium evestigatum (strain ATCC BAA-1072 / DSM 3721 / NBRC 107634 / OCM 161 / Z-7303)</name>
    <dbReference type="NCBI Taxonomy" id="644295"/>
    <lineage>
        <taxon>Archaea</taxon>
        <taxon>Methanobacteriati</taxon>
        <taxon>Methanobacteriota</taxon>
        <taxon>Stenosarchaea group</taxon>
        <taxon>Methanomicrobia</taxon>
        <taxon>Methanosarcinales</taxon>
        <taxon>Methanosarcinaceae</taxon>
        <taxon>Methanohalobium</taxon>
    </lineage>
</organism>
<keyword evidence="4 5" id="KW-0173">Coenzyme A biosynthesis</keyword>
<dbReference type="Proteomes" id="UP000000391">
    <property type="component" value="Chromosome"/>
</dbReference>
<name>D7E8N3_METEZ</name>
<dbReference type="AlphaFoldDB" id="D7E8N3"/>
<evidence type="ECO:0000256" key="4">
    <source>
        <dbReference type="ARBA" id="ARBA00022993"/>
    </source>
</evidence>
<comment type="pathway">
    <text evidence="5">Cofactor biosynthesis; coenzyme A biosynthesis.</text>
</comment>
<dbReference type="InterPro" id="IPR038138">
    <property type="entry name" value="PPS/PS_sf"/>
</dbReference>
<dbReference type="GO" id="GO:0005524">
    <property type="term" value="F:ATP binding"/>
    <property type="evidence" value="ECO:0007669"/>
    <property type="project" value="UniProtKB-KW"/>
</dbReference>
<evidence type="ECO:0000256" key="5">
    <source>
        <dbReference type="HAMAP-Rule" id="MF_02224"/>
    </source>
</evidence>
<dbReference type="GO" id="GO:0015937">
    <property type="term" value="P:coenzyme A biosynthetic process"/>
    <property type="evidence" value="ECO:0007669"/>
    <property type="project" value="UniProtKB-UniRule"/>
</dbReference>
<comment type="subunit">
    <text evidence="5">Homodimer.</text>
</comment>
<comment type="function">
    <text evidence="5">Catalyzes the condensation of (R)-4-phosphopantoate and beta-alanine to 4'-phosphopantothenate in the CoA biosynthesis pathway.</text>
</comment>
<dbReference type="OrthoDB" id="10078at2157"/>
<sequence length="256" mass="28769">MTQIPHDHPRYKSLITREMAVEGVKKGITSTQGLIAQGRGEAFDYLIGEYSTESAKEAERAATAHLLLAKKPVISINGNTAALVPDEMVELSNIIKASLEVNLFHRSRDRIDRIIEHMESHGAENVLGRKGDSVLDLSHDRRMVDHEGIYSADVVLVPLEDGDRCEKLSEMDKVVIAIDLNPLSRTSQCADVTIVDNITRAFENMLQYADEMKNLNYDKLREIVDSYDNNRIITLAIDEITTWLSKFSKESGTKRL</sequence>